<dbReference type="InterPro" id="IPR042001">
    <property type="entry name" value="Sortase_F"/>
</dbReference>
<feature type="active site" description="Proton donor/acceptor" evidence="2">
    <location>
        <position position="133"/>
    </location>
</feature>
<reference evidence="3" key="1">
    <citation type="submission" date="2024-07" db="EMBL/GenBank/DDBJ databases">
        <title>Identification and characteristics of an arsenic-resistant bacterial isolate, which belongs to a novel species.</title>
        <authorList>
            <person name="Juszczyk A."/>
            <person name="Kowalczyk A."/>
            <person name="Was K."/>
            <person name="Kosowicz W."/>
            <person name="Budzyn A."/>
            <person name="Latowski D."/>
        </authorList>
    </citation>
    <scope>NUCLEOTIDE SEQUENCE</scope>
    <source>
        <strain evidence="3">As8PL</strain>
    </source>
</reference>
<dbReference type="CDD" id="cd05829">
    <property type="entry name" value="Sortase_F"/>
    <property type="match status" value="1"/>
</dbReference>
<dbReference type="AlphaFoldDB" id="A0AB39BQX1"/>
<dbReference type="InterPro" id="IPR005754">
    <property type="entry name" value="Sortase"/>
</dbReference>
<dbReference type="Pfam" id="PF04203">
    <property type="entry name" value="Sortase"/>
    <property type="match status" value="1"/>
</dbReference>
<accession>A0AB39BQX1</accession>
<sequence>MGQLYSFLTFVVNKKLNSLLSILLTLFILVGCTPDNSFSEVQEEPEIIEMKDSSLDEVIIQSNQQDVTSSTQINSSLIPTHISIPKIEVEAPISEMGLNEKHQMDVPEDPFEVGWFNRGTKPGNQGHAVLAGHVDSRTGPAIFFDLDELSIGDHVELSGANGEQLTFSVINTAVYPYDDAPIEAIFGYTSAKRINLITCTGEFDRVERTHRERLVVTAELIN</sequence>
<evidence type="ECO:0000313" key="3">
    <source>
        <dbReference type="EMBL" id="XDI36355.1"/>
    </source>
</evidence>
<dbReference type="InterPro" id="IPR023365">
    <property type="entry name" value="Sortase_dom-sf"/>
</dbReference>
<evidence type="ECO:0000256" key="1">
    <source>
        <dbReference type="ARBA" id="ARBA00022801"/>
    </source>
</evidence>
<protein>
    <submittedName>
        <fullName evidence="3">Class F sortase</fullName>
    </submittedName>
</protein>
<dbReference type="GO" id="GO:0016787">
    <property type="term" value="F:hydrolase activity"/>
    <property type="evidence" value="ECO:0007669"/>
    <property type="project" value="UniProtKB-KW"/>
</dbReference>
<feature type="active site" description="Acyl-thioester intermediate" evidence="2">
    <location>
        <position position="199"/>
    </location>
</feature>
<proteinExistence type="predicted"/>
<gene>
    <name evidence="3" type="ORF">AB3N04_16870</name>
</gene>
<name>A0AB39BQX1_9BACI</name>
<evidence type="ECO:0000256" key="2">
    <source>
        <dbReference type="PIRSR" id="PIRSR605754-1"/>
    </source>
</evidence>
<dbReference type="SUPFAM" id="SSF63817">
    <property type="entry name" value="Sortase"/>
    <property type="match status" value="1"/>
</dbReference>
<dbReference type="Gene3D" id="2.40.260.10">
    <property type="entry name" value="Sortase"/>
    <property type="match status" value="1"/>
</dbReference>
<keyword evidence="1" id="KW-0378">Hydrolase</keyword>
<dbReference type="RefSeq" id="WP_368503811.1">
    <property type="nucleotide sequence ID" value="NZ_CP162551.1"/>
</dbReference>
<organism evidence="3">
    <name type="scientific">Alkalihalophilus sp. As8PL</name>
    <dbReference type="NCBI Taxonomy" id="3237103"/>
    <lineage>
        <taxon>Bacteria</taxon>
        <taxon>Bacillati</taxon>
        <taxon>Bacillota</taxon>
        <taxon>Bacilli</taxon>
        <taxon>Bacillales</taxon>
        <taxon>Bacillaceae</taxon>
        <taxon>Alkalihalophilus</taxon>
    </lineage>
</organism>
<dbReference type="EMBL" id="CP162551">
    <property type="protein sequence ID" value="XDI36355.1"/>
    <property type="molecule type" value="Genomic_DNA"/>
</dbReference>